<dbReference type="RefSeq" id="WP_089961708.1">
    <property type="nucleotide sequence ID" value="NZ_FNAV01000012.1"/>
</dbReference>
<feature type="chain" id="PRO_5011512015" description="Tat pathway signal sequence domain protein" evidence="1">
    <location>
        <begin position="28"/>
        <end position="147"/>
    </location>
</feature>
<dbReference type="Proteomes" id="UP000198994">
    <property type="component" value="Unassembled WGS sequence"/>
</dbReference>
<evidence type="ECO:0000256" key="1">
    <source>
        <dbReference type="SAM" id="SignalP"/>
    </source>
</evidence>
<evidence type="ECO:0000313" key="3">
    <source>
        <dbReference type="Proteomes" id="UP000198994"/>
    </source>
</evidence>
<dbReference type="AlphaFoldDB" id="A0A1G7I3Y5"/>
<reference evidence="3" key="1">
    <citation type="submission" date="2016-10" db="EMBL/GenBank/DDBJ databases">
        <authorList>
            <person name="Varghese N."/>
            <person name="Submissions S."/>
        </authorList>
    </citation>
    <scope>NUCLEOTIDE SEQUENCE [LARGE SCALE GENOMIC DNA]</scope>
    <source>
        <strain evidence="3">DSM 10146</strain>
    </source>
</reference>
<keyword evidence="1" id="KW-0732">Signal</keyword>
<keyword evidence="3" id="KW-1185">Reference proteome</keyword>
<evidence type="ECO:0000313" key="2">
    <source>
        <dbReference type="EMBL" id="SDF07442.1"/>
    </source>
</evidence>
<dbReference type="EMBL" id="FNAV01000012">
    <property type="protein sequence ID" value="SDF07442.1"/>
    <property type="molecule type" value="Genomic_DNA"/>
</dbReference>
<sequence length="147" mass="15114">MPRAIPRPSLSALLVAALALLPAALSAQDAETGSLTIELNAQEQVEAGCKLSFLARNGAGGDIAKAVYETVLFDANGQVERLTLFDFGTLPAGKPRLRQFVVPGAQCDALGQILINGASTCEAGALGADACTRGLTLSSRTDVEMLG</sequence>
<feature type="signal peptide" evidence="1">
    <location>
        <begin position="1"/>
        <end position="27"/>
    </location>
</feature>
<protein>
    <recommendedName>
        <fullName evidence="4">Tat pathway signal sequence domain protein</fullName>
    </recommendedName>
</protein>
<evidence type="ECO:0008006" key="4">
    <source>
        <dbReference type="Google" id="ProtNLM"/>
    </source>
</evidence>
<organism evidence="2 3">
    <name type="scientific">Salipiger thiooxidans</name>
    <dbReference type="NCBI Taxonomy" id="282683"/>
    <lineage>
        <taxon>Bacteria</taxon>
        <taxon>Pseudomonadati</taxon>
        <taxon>Pseudomonadota</taxon>
        <taxon>Alphaproteobacteria</taxon>
        <taxon>Rhodobacterales</taxon>
        <taxon>Roseobacteraceae</taxon>
        <taxon>Salipiger</taxon>
    </lineage>
</organism>
<dbReference type="STRING" id="282683.SAMN04488105_11225"/>
<gene>
    <name evidence="2" type="ORF">SAMN04488105_11225</name>
</gene>
<dbReference type="OrthoDB" id="7707524at2"/>
<proteinExistence type="predicted"/>
<accession>A0A1G7I3Y5</accession>
<name>A0A1G7I3Y5_9RHOB</name>